<keyword evidence="4" id="KW-0812">Transmembrane</keyword>
<evidence type="ECO:0000256" key="6">
    <source>
        <dbReference type="ARBA" id="ARBA00023136"/>
    </source>
</evidence>
<evidence type="ECO:0000256" key="5">
    <source>
        <dbReference type="ARBA" id="ARBA00022989"/>
    </source>
</evidence>
<feature type="coiled-coil region" evidence="9">
    <location>
        <begin position="238"/>
        <end position="265"/>
    </location>
</feature>
<keyword evidence="2" id="KW-1003">Cell membrane</keyword>
<comment type="subcellular location">
    <subcellularLocation>
        <location evidence="1">Cell membrane</location>
        <topology evidence="1">Multi-pass membrane protein</topology>
    </subcellularLocation>
</comment>
<evidence type="ECO:0000256" key="7">
    <source>
        <dbReference type="ARBA" id="ARBA00023224"/>
    </source>
</evidence>
<dbReference type="GO" id="GO:0007165">
    <property type="term" value="P:signal transduction"/>
    <property type="evidence" value="ECO:0007669"/>
    <property type="project" value="UniProtKB-KW"/>
</dbReference>
<evidence type="ECO:0000256" key="9">
    <source>
        <dbReference type="SAM" id="Coils"/>
    </source>
</evidence>
<dbReference type="InterPro" id="IPR029151">
    <property type="entry name" value="Sensor-like_sf"/>
</dbReference>
<reference evidence="11 12" key="2">
    <citation type="journal article" date="2015" name="Genome Announc.">
        <title>Genome Sequence of the Sulfate-Reducing Thermophilic Bacterium Thermodesulfovibrio yellowstonii Strain DSM 11347T (Phylum Nitrospirae).</title>
        <authorList>
            <person name="Bhatnagar S."/>
            <person name="Badger J.H."/>
            <person name="Madupu R."/>
            <person name="Khouri H.M."/>
            <person name="O'Connor E.M."/>
            <person name="Robb F.T."/>
            <person name="Ward N.L."/>
            <person name="Eisen J.A."/>
        </authorList>
    </citation>
    <scope>NUCLEOTIDE SEQUENCE [LARGE SCALE GENOMIC DNA]</scope>
    <source>
        <strain evidence="12">ATCC 51303 / DSM 11347 / YP87</strain>
    </source>
</reference>
<dbReference type="Proteomes" id="UP000000718">
    <property type="component" value="Chromosome"/>
</dbReference>
<dbReference type="PANTHER" id="PTHR32089:SF112">
    <property type="entry name" value="LYSOZYME-LIKE PROTEIN-RELATED"/>
    <property type="match status" value="1"/>
</dbReference>
<dbReference type="AlphaFoldDB" id="B5YH10"/>
<dbReference type="CDD" id="cd18773">
    <property type="entry name" value="PDC1_HK_sensor"/>
    <property type="match status" value="1"/>
</dbReference>
<dbReference type="Pfam" id="PF02743">
    <property type="entry name" value="dCache_1"/>
    <property type="match status" value="1"/>
</dbReference>
<evidence type="ECO:0000256" key="2">
    <source>
        <dbReference type="ARBA" id="ARBA00022475"/>
    </source>
</evidence>
<feature type="domain" description="Methyl-accepting transducer" evidence="10">
    <location>
        <begin position="34"/>
        <end position="270"/>
    </location>
</feature>
<dbReference type="GO" id="GO:0006935">
    <property type="term" value="P:chemotaxis"/>
    <property type="evidence" value="ECO:0007669"/>
    <property type="project" value="UniProtKB-KW"/>
</dbReference>
<dbReference type="Gene3D" id="3.30.450.20">
    <property type="entry name" value="PAS domain"/>
    <property type="match status" value="1"/>
</dbReference>
<name>B5YH10_THEYD</name>
<evidence type="ECO:0000256" key="1">
    <source>
        <dbReference type="ARBA" id="ARBA00004651"/>
    </source>
</evidence>
<dbReference type="GO" id="GO:0005886">
    <property type="term" value="C:plasma membrane"/>
    <property type="evidence" value="ECO:0007669"/>
    <property type="project" value="UniProtKB-SubCell"/>
</dbReference>
<dbReference type="eggNOG" id="COG0840">
    <property type="taxonomic scope" value="Bacteria"/>
</dbReference>
<organism evidence="11 12">
    <name type="scientific">Thermodesulfovibrio yellowstonii (strain ATCC 51303 / DSM 11347 / YP87)</name>
    <dbReference type="NCBI Taxonomy" id="289376"/>
    <lineage>
        <taxon>Bacteria</taxon>
        <taxon>Pseudomonadati</taxon>
        <taxon>Nitrospirota</taxon>
        <taxon>Thermodesulfovibrionia</taxon>
        <taxon>Thermodesulfovibrionales</taxon>
        <taxon>Thermodesulfovibrionaceae</taxon>
        <taxon>Thermodesulfovibrio</taxon>
    </lineage>
</organism>
<dbReference type="PROSITE" id="PS50111">
    <property type="entry name" value="CHEMOTAXIS_TRANSDUC_2"/>
    <property type="match status" value="1"/>
</dbReference>
<keyword evidence="9" id="KW-0175">Coiled coil</keyword>
<dbReference type="EMBL" id="CP001147">
    <property type="protein sequence ID" value="ACI20841.1"/>
    <property type="molecule type" value="Genomic_DNA"/>
</dbReference>
<dbReference type="SMART" id="SM00283">
    <property type="entry name" value="MA"/>
    <property type="match status" value="1"/>
</dbReference>
<evidence type="ECO:0000313" key="11">
    <source>
        <dbReference type="EMBL" id="ACI20841.1"/>
    </source>
</evidence>
<gene>
    <name evidence="11" type="ordered locus">THEYE_A1709</name>
</gene>
<keyword evidence="12" id="KW-1185">Reference proteome</keyword>
<dbReference type="HOGENOM" id="CLU_000445_107_18_0"/>
<keyword evidence="7 8" id="KW-0807">Transducer</keyword>
<keyword evidence="3" id="KW-0145">Chemotaxis</keyword>
<dbReference type="PATRIC" id="fig|289376.4.peg.1664"/>
<dbReference type="OrthoDB" id="9806477at2"/>
<dbReference type="RefSeq" id="WP_012545572.1">
    <property type="nucleotide sequence ID" value="NC_011296.1"/>
</dbReference>
<keyword evidence="6" id="KW-0472">Membrane</keyword>
<evidence type="ECO:0000256" key="4">
    <source>
        <dbReference type="ARBA" id="ARBA00022692"/>
    </source>
</evidence>
<dbReference type="SUPFAM" id="SSF58104">
    <property type="entry name" value="Methyl-accepting chemotaxis protein (MCP) signaling domain"/>
    <property type="match status" value="1"/>
</dbReference>
<evidence type="ECO:0000256" key="3">
    <source>
        <dbReference type="ARBA" id="ARBA00022500"/>
    </source>
</evidence>
<dbReference type="InParanoid" id="B5YH10"/>
<proteinExistence type="predicted"/>
<sequence length="448" mass="50638">MFGTLSKLMNKRNGKSYQNQQGNNNELMEKILSKSIELVDLSPLIEKEAEVLKSGTEKIDGVVNLVSKEMDAVRTVLEEVSISATENLKRVFRVSENITLTKESFKETETSMLSIKQAVETLVSTTLSVYDAIKMISSLATTIKEIADKTELLSLNASIEAARAGEHGRGFAIVAEEVGKLAHATMSATKDVSSKTKNIFSLIEKIKIETNIIEKQVQKTYVKVTENRKKFESIDTPLEELVRNAEKLENVSDNLKNTVDNVEQSLYVLSNFVKNAVLSSNNLKGFANKLHTLSEEQILDIGKVRSRIHKYAREIVENATLSRELKSMFHFTMEQYLRELIYQYDIFELLYVTDEKGVQITENVSRGEFKAQYGSTGYGEDWSNRKWFIEAKKRLSTYISDIYISVATNSYCFTVSSPIFNEKGEFIGVLGADVDLRKIIEFGNQRIV</sequence>
<evidence type="ECO:0000259" key="10">
    <source>
        <dbReference type="PROSITE" id="PS50111"/>
    </source>
</evidence>
<dbReference type="InterPro" id="IPR004089">
    <property type="entry name" value="MCPsignal_dom"/>
</dbReference>
<dbReference type="EnsemblBacteria" id="ACI20841">
    <property type="protein sequence ID" value="ACI20841"/>
    <property type="gene ID" value="THEYE_A1709"/>
</dbReference>
<evidence type="ECO:0000313" key="12">
    <source>
        <dbReference type="Proteomes" id="UP000000718"/>
    </source>
</evidence>
<dbReference type="InterPro" id="IPR033479">
    <property type="entry name" value="dCache_1"/>
</dbReference>
<dbReference type="SUPFAM" id="SSF103190">
    <property type="entry name" value="Sensory domain-like"/>
    <property type="match status" value="1"/>
</dbReference>
<accession>B5YH10</accession>
<protein>
    <submittedName>
        <fullName evidence="11">Methyl-accepting chemotaxis protein, putative</fullName>
    </submittedName>
</protein>
<dbReference type="Gene3D" id="1.10.287.950">
    <property type="entry name" value="Methyl-accepting chemotaxis protein"/>
    <property type="match status" value="1"/>
</dbReference>
<dbReference type="STRING" id="289376.THEYE_A1709"/>
<reference evidence="12" key="1">
    <citation type="submission" date="2008-08" db="EMBL/GenBank/DDBJ databases">
        <title>The complete genome sequence of Thermodesulfovibrio yellowstonii strain ATCC 51303 / DSM 11347 / YP87.</title>
        <authorList>
            <person name="Dodson R.J."/>
            <person name="Durkin A.S."/>
            <person name="Wu M."/>
            <person name="Eisen J."/>
            <person name="Sutton G."/>
        </authorList>
    </citation>
    <scope>NUCLEOTIDE SEQUENCE [LARGE SCALE GENOMIC DNA]</scope>
    <source>
        <strain evidence="12">ATCC 51303 / DSM 11347 / YP87</strain>
    </source>
</reference>
<dbReference type="KEGG" id="tye:THEYE_A1709"/>
<dbReference type="PANTHER" id="PTHR32089">
    <property type="entry name" value="METHYL-ACCEPTING CHEMOTAXIS PROTEIN MCPB"/>
    <property type="match status" value="1"/>
</dbReference>
<evidence type="ECO:0000256" key="8">
    <source>
        <dbReference type="PROSITE-ProRule" id="PRU00284"/>
    </source>
</evidence>
<keyword evidence="5" id="KW-1133">Transmembrane helix</keyword>
<dbReference type="Pfam" id="PF00015">
    <property type="entry name" value="MCPsignal"/>
    <property type="match status" value="1"/>
</dbReference>